<dbReference type="AlphaFoldDB" id="A0A0B6ZVY6"/>
<proteinExistence type="predicted"/>
<reference evidence="2" key="1">
    <citation type="submission" date="2014-12" db="EMBL/GenBank/DDBJ databases">
        <title>Insight into the proteome of Arion vulgaris.</title>
        <authorList>
            <person name="Aradska J."/>
            <person name="Bulat T."/>
            <person name="Smidak R."/>
            <person name="Sarate P."/>
            <person name="Gangsoo J."/>
            <person name="Sialana F."/>
            <person name="Bilban M."/>
            <person name="Lubec G."/>
        </authorList>
    </citation>
    <scope>NUCLEOTIDE SEQUENCE</scope>
    <source>
        <tissue evidence="2">Skin</tissue>
    </source>
</reference>
<dbReference type="EMBL" id="HACG01025929">
    <property type="protein sequence ID" value="CEK72794.1"/>
    <property type="molecule type" value="Transcribed_RNA"/>
</dbReference>
<feature type="compositionally biased region" description="Low complexity" evidence="1">
    <location>
        <begin position="49"/>
        <end position="63"/>
    </location>
</feature>
<name>A0A0B6ZVY6_9EUPU</name>
<organism evidence="2">
    <name type="scientific">Arion vulgaris</name>
    <dbReference type="NCBI Taxonomy" id="1028688"/>
    <lineage>
        <taxon>Eukaryota</taxon>
        <taxon>Metazoa</taxon>
        <taxon>Spiralia</taxon>
        <taxon>Lophotrochozoa</taxon>
        <taxon>Mollusca</taxon>
        <taxon>Gastropoda</taxon>
        <taxon>Heterobranchia</taxon>
        <taxon>Euthyneura</taxon>
        <taxon>Panpulmonata</taxon>
        <taxon>Eupulmonata</taxon>
        <taxon>Stylommatophora</taxon>
        <taxon>Helicina</taxon>
        <taxon>Arionoidea</taxon>
        <taxon>Arionidae</taxon>
        <taxon>Arion</taxon>
    </lineage>
</organism>
<protein>
    <submittedName>
        <fullName evidence="2">Uncharacterized protein</fullName>
    </submittedName>
</protein>
<accession>A0A0B6ZVY6</accession>
<feature type="compositionally biased region" description="Low complexity" evidence="1">
    <location>
        <begin position="7"/>
        <end position="23"/>
    </location>
</feature>
<gene>
    <name evidence="2" type="primary">ORF83975</name>
</gene>
<evidence type="ECO:0000256" key="1">
    <source>
        <dbReference type="SAM" id="MobiDB-lite"/>
    </source>
</evidence>
<evidence type="ECO:0000313" key="2">
    <source>
        <dbReference type="EMBL" id="CEK72794.1"/>
    </source>
</evidence>
<feature type="non-terminal residue" evidence="2">
    <location>
        <position position="1"/>
    </location>
</feature>
<sequence length="135" mass="14954">RSFSLISRTSSVESNNSDSNSSSWKFWRRRLSTRNRHDSKTLSPKGRSETTLLETSDTLETSDAPNTPVSPMPFSGPLPDVVEKTPGIPKFSSNAVPPPKPPRLFLFRTPSRIKKYSTGKENGGEPVYINSEEVG</sequence>
<feature type="non-terminal residue" evidence="2">
    <location>
        <position position="135"/>
    </location>
</feature>
<feature type="region of interest" description="Disordered" evidence="1">
    <location>
        <begin position="1"/>
        <end position="135"/>
    </location>
</feature>